<accession>A0ABS6SHB2</accession>
<keyword evidence="5 6" id="KW-0472">Membrane</keyword>
<keyword evidence="3 6" id="KW-0812">Transmembrane</keyword>
<evidence type="ECO:0000256" key="2">
    <source>
        <dbReference type="ARBA" id="ARBA00022481"/>
    </source>
</evidence>
<evidence type="ECO:0000256" key="6">
    <source>
        <dbReference type="SAM" id="Phobius"/>
    </source>
</evidence>
<evidence type="ECO:0000256" key="1">
    <source>
        <dbReference type="ARBA" id="ARBA00004167"/>
    </source>
</evidence>
<dbReference type="Pfam" id="PF07963">
    <property type="entry name" value="N_methyl"/>
    <property type="match status" value="1"/>
</dbReference>
<dbReference type="InterPro" id="IPR013545">
    <property type="entry name" value="T2SS_protein-GspG_C"/>
</dbReference>
<dbReference type="NCBIfam" id="TIGR01710">
    <property type="entry name" value="typeII_sec_gspG"/>
    <property type="match status" value="1"/>
</dbReference>
<evidence type="ECO:0000259" key="7">
    <source>
        <dbReference type="Pfam" id="PF08334"/>
    </source>
</evidence>
<keyword evidence="9" id="KW-1185">Reference proteome</keyword>
<gene>
    <name evidence="8" type="primary">gspG</name>
    <name evidence="8" type="ORF">KCG44_13580</name>
</gene>
<dbReference type="RefSeq" id="WP_218446659.1">
    <property type="nucleotide sequence ID" value="NZ_JAGSPA010000005.1"/>
</dbReference>
<evidence type="ECO:0000313" key="9">
    <source>
        <dbReference type="Proteomes" id="UP000722336"/>
    </source>
</evidence>
<evidence type="ECO:0000256" key="4">
    <source>
        <dbReference type="ARBA" id="ARBA00022989"/>
    </source>
</evidence>
<dbReference type="InterPro" id="IPR010054">
    <property type="entry name" value="Type2_sec_GspG"/>
</dbReference>
<reference evidence="8 9" key="1">
    <citation type="submission" date="2021-04" db="EMBL/GenBank/DDBJ databases">
        <authorList>
            <person name="Pira H."/>
            <person name="Risdian C."/>
            <person name="Wink J."/>
        </authorList>
    </citation>
    <scope>NUCLEOTIDE SEQUENCE [LARGE SCALE GENOMIC DNA]</scope>
    <source>
        <strain evidence="8 9">WHA3</strain>
    </source>
</reference>
<dbReference type="NCBIfam" id="TIGR02532">
    <property type="entry name" value="IV_pilin_GFxxxE"/>
    <property type="match status" value="1"/>
</dbReference>
<comment type="caution">
    <text evidence="8">The sequence shown here is derived from an EMBL/GenBank/DDBJ whole genome shotgun (WGS) entry which is preliminary data.</text>
</comment>
<name>A0ABS6SHB2_9SPHN</name>
<organism evidence="8 9">
    <name type="scientific">Pacificimonas pallii</name>
    <dbReference type="NCBI Taxonomy" id="2827236"/>
    <lineage>
        <taxon>Bacteria</taxon>
        <taxon>Pseudomonadati</taxon>
        <taxon>Pseudomonadota</taxon>
        <taxon>Alphaproteobacteria</taxon>
        <taxon>Sphingomonadales</taxon>
        <taxon>Sphingosinicellaceae</taxon>
        <taxon>Pacificimonas</taxon>
    </lineage>
</organism>
<sequence length="147" mass="16065">MHKPEDRSQDEDGFTLVELMVVIAILGLLTTFVVLNVLPAQGVAEREKARADIAVIEQALQMYRIDNRSFPSTADGLAALQQAPAGLARPERYRAGGYVQRLPTDPWGNAYLYQFPGQRGQVDIFSYGADGVPGGEDENADIGNWQG</sequence>
<evidence type="ECO:0000256" key="5">
    <source>
        <dbReference type="ARBA" id="ARBA00023136"/>
    </source>
</evidence>
<protein>
    <submittedName>
        <fullName evidence="8">Type II secretion system major pseudopilin GspG</fullName>
    </submittedName>
</protein>
<keyword evidence="4 6" id="KW-1133">Transmembrane helix</keyword>
<comment type="subcellular location">
    <subcellularLocation>
        <location evidence="1">Membrane</location>
        <topology evidence="1">Single-pass membrane protein</topology>
    </subcellularLocation>
</comment>
<dbReference type="Pfam" id="PF08334">
    <property type="entry name" value="T2SSG"/>
    <property type="match status" value="1"/>
</dbReference>
<dbReference type="PANTHER" id="PTHR30093">
    <property type="entry name" value="GENERAL SECRETION PATHWAY PROTEIN G"/>
    <property type="match status" value="1"/>
</dbReference>
<feature type="domain" description="Type II secretion system protein GspG C-terminal" evidence="7">
    <location>
        <begin position="36"/>
        <end position="145"/>
    </location>
</feature>
<proteinExistence type="predicted"/>
<dbReference type="InterPro" id="IPR012902">
    <property type="entry name" value="N_methyl_site"/>
</dbReference>
<evidence type="ECO:0000256" key="3">
    <source>
        <dbReference type="ARBA" id="ARBA00022692"/>
    </source>
</evidence>
<dbReference type="EMBL" id="JAGSPA010000005">
    <property type="protein sequence ID" value="MBV7257812.1"/>
    <property type="molecule type" value="Genomic_DNA"/>
</dbReference>
<dbReference type="Proteomes" id="UP000722336">
    <property type="component" value="Unassembled WGS sequence"/>
</dbReference>
<evidence type="ECO:0000313" key="8">
    <source>
        <dbReference type="EMBL" id="MBV7257812.1"/>
    </source>
</evidence>
<feature type="transmembrane region" description="Helical" evidence="6">
    <location>
        <begin position="20"/>
        <end position="38"/>
    </location>
</feature>
<dbReference type="PANTHER" id="PTHR30093:SF44">
    <property type="entry name" value="TYPE II SECRETION SYSTEM CORE PROTEIN G"/>
    <property type="match status" value="1"/>
</dbReference>
<keyword evidence="2" id="KW-0488">Methylation</keyword>